<dbReference type="PIRSF" id="PIRSF017082">
    <property type="entry name" value="YflP"/>
    <property type="match status" value="1"/>
</dbReference>
<dbReference type="AlphaFoldDB" id="A0A8J2VK87"/>
<sequence length="318" mass="33941">MKCLIGAALAALCLTTAVAAQDYPTRAVTIIAPFGAGSGTDVVARIFAERLEAELGQPFIVDNKPGASGTMGAGLAARAEPDGYTLTIGGTSSHAASRSLMKNVPYDPVKDFEAIAGLGEYPYFLLVNAKDPYTDLKSLVEGIRKTPGEMTVGYGNALGQLSGSVLKAEEKLDLTIVPYKSSPAAIQDLLGQRITFMFNDLVAALPQVKEGSLRILAVTTAERTPLMPDVPTLKEAGFPFFSISAWSGIFAPKGTPPEIIEKLRQALIKITQQDDVKKKLADMGFAVREDHSQPFGDYVAADVKRWAEYTKTAGIEPQ</sequence>
<keyword evidence="2" id="KW-0732">Signal</keyword>
<dbReference type="PANTHER" id="PTHR42928:SF5">
    <property type="entry name" value="BLR1237 PROTEIN"/>
    <property type="match status" value="1"/>
</dbReference>
<evidence type="ECO:0000313" key="4">
    <source>
        <dbReference type="Proteomes" id="UP000602745"/>
    </source>
</evidence>
<protein>
    <submittedName>
        <fullName evidence="3">ABC transporter substrate-binding protein</fullName>
    </submittedName>
</protein>
<organism evidence="3 4">
    <name type="scientific">Agaricicola taiwanensis</name>
    <dbReference type="NCBI Taxonomy" id="591372"/>
    <lineage>
        <taxon>Bacteria</taxon>
        <taxon>Pseudomonadati</taxon>
        <taxon>Pseudomonadota</taxon>
        <taxon>Alphaproteobacteria</taxon>
        <taxon>Rhodobacterales</taxon>
        <taxon>Paracoccaceae</taxon>
        <taxon>Agaricicola</taxon>
    </lineage>
</organism>
<accession>A0A8J2VK87</accession>
<dbReference type="Gene3D" id="3.40.190.150">
    <property type="entry name" value="Bordetella uptake gene, domain 1"/>
    <property type="match status" value="1"/>
</dbReference>
<feature type="signal peptide" evidence="2">
    <location>
        <begin position="1"/>
        <end position="19"/>
    </location>
</feature>
<dbReference type="EMBL" id="BMCP01000001">
    <property type="protein sequence ID" value="GGE33835.1"/>
    <property type="molecule type" value="Genomic_DNA"/>
</dbReference>
<evidence type="ECO:0000256" key="1">
    <source>
        <dbReference type="ARBA" id="ARBA00006987"/>
    </source>
</evidence>
<name>A0A8J2VK87_9RHOB</name>
<reference evidence="3" key="2">
    <citation type="submission" date="2020-09" db="EMBL/GenBank/DDBJ databases">
        <authorList>
            <person name="Sun Q."/>
            <person name="Sedlacek I."/>
        </authorList>
    </citation>
    <scope>NUCLEOTIDE SEQUENCE</scope>
    <source>
        <strain evidence="3">CCM 7684</strain>
    </source>
</reference>
<dbReference type="SUPFAM" id="SSF53850">
    <property type="entry name" value="Periplasmic binding protein-like II"/>
    <property type="match status" value="1"/>
</dbReference>
<dbReference type="PANTHER" id="PTHR42928">
    <property type="entry name" value="TRICARBOXYLATE-BINDING PROTEIN"/>
    <property type="match status" value="1"/>
</dbReference>
<dbReference type="Proteomes" id="UP000602745">
    <property type="component" value="Unassembled WGS sequence"/>
</dbReference>
<dbReference type="InterPro" id="IPR005064">
    <property type="entry name" value="BUG"/>
</dbReference>
<dbReference type="Gene3D" id="3.40.190.10">
    <property type="entry name" value="Periplasmic binding protein-like II"/>
    <property type="match status" value="1"/>
</dbReference>
<feature type="chain" id="PRO_5035256463" evidence="2">
    <location>
        <begin position="20"/>
        <end position="318"/>
    </location>
</feature>
<evidence type="ECO:0000256" key="2">
    <source>
        <dbReference type="SAM" id="SignalP"/>
    </source>
</evidence>
<dbReference type="InterPro" id="IPR042100">
    <property type="entry name" value="Bug_dom1"/>
</dbReference>
<keyword evidence="4" id="KW-1185">Reference proteome</keyword>
<comment type="similarity">
    <text evidence="1">Belongs to the UPF0065 (bug) family.</text>
</comment>
<dbReference type="Pfam" id="PF03401">
    <property type="entry name" value="TctC"/>
    <property type="match status" value="1"/>
</dbReference>
<gene>
    <name evidence="3" type="ORF">GCM10007276_08970</name>
</gene>
<dbReference type="CDD" id="cd07012">
    <property type="entry name" value="PBP2_Bug_TTT"/>
    <property type="match status" value="1"/>
</dbReference>
<proteinExistence type="inferred from homology"/>
<dbReference type="RefSeq" id="WP_188408479.1">
    <property type="nucleotide sequence ID" value="NZ_BMCP01000001.1"/>
</dbReference>
<evidence type="ECO:0000313" key="3">
    <source>
        <dbReference type="EMBL" id="GGE33835.1"/>
    </source>
</evidence>
<comment type="caution">
    <text evidence="3">The sequence shown here is derived from an EMBL/GenBank/DDBJ whole genome shotgun (WGS) entry which is preliminary data.</text>
</comment>
<reference evidence="3" key="1">
    <citation type="journal article" date="2014" name="Int. J. Syst. Evol. Microbiol.">
        <title>Complete genome sequence of Corynebacterium casei LMG S-19264T (=DSM 44701T), isolated from a smear-ripened cheese.</title>
        <authorList>
            <consortium name="US DOE Joint Genome Institute (JGI-PGF)"/>
            <person name="Walter F."/>
            <person name="Albersmeier A."/>
            <person name="Kalinowski J."/>
            <person name="Ruckert C."/>
        </authorList>
    </citation>
    <scope>NUCLEOTIDE SEQUENCE</scope>
    <source>
        <strain evidence="3">CCM 7684</strain>
    </source>
</reference>